<dbReference type="Proteomes" id="UP001159363">
    <property type="component" value="Chromosome 8"/>
</dbReference>
<comment type="caution">
    <text evidence="2">The sequence shown here is derived from an EMBL/GenBank/DDBJ whole genome shotgun (WGS) entry which is preliminary data.</text>
</comment>
<feature type="region of interest" description="Disordered" evidence="1">
    <location>
        <begin position="352"/>
        <end position="396"/>
    </location>
</feature>
<gene>
    <name evidence="2" type="ORF">PR048_023277</name>
</gene>
<proteinExistence type="predicted"/>
<feature type="compositionally biased region" description="Low complexity" evidence="1">
    <location>
        <begin position="354"/>
        <end position="368"/>
    </location>
</feature>
<evidence type="ECO:0000313" key="2">
    <source>
        <dbReference type="EMBL" id="KAJ8875382.1"/>
    </source>
</evidence>
<feature type="region of interest" description="Disordered" evidence="1">
    <location>
        <begin position="180"/>
        <end position="201"/>
    </location>
</feature>
<feature type="compositionally biased region" description="Basic residues" evidence="1">
    <location>
        <begin position="376"/>
        <end position="385"/>
    </location>
</feature>
<evidence type="ECO:0000313" key="3">
    <source>
        <dbReference type="Proteomes" id="UP001159363"/>
    </source>
</evidence>
<organism evidence="2 3">
    <name type="scientific">Dryococelus australis</name>
    <dbReference type="NCBI Taxonomy" id="614101"/>
    <lineage>
        <taxon>Eukaryota</taxon>
        <taxon>Metazoa</taxon>
        <taxon>Ecdysozoa</taxon>
        <taxon>Arthropoda</taxon>
        <taxon>Hexapoda</taxon>
        <taxon>Insecta</taxon>
        <taxon>Pterygota</taxon>
        <taxon>Neoptera</taxon>
        <taxon>Polyneoptera</taxon>
        <taxon>Phasmatodea</taxon>
        <taxon>Verophasmatodea</taxon>
        <taxon>Anareolatae</taxon>
        <taxon>Phasmatidae</taxon>
        <taxon>Eurycanthinae</taxon>
        <taxon>Dryococelus</taxon>
    </lineage>
</organism>
<protein>
    <submittedName>
        <fullName evidence="2">Uncharacterized protein</fullName>
    </submittedName>
</protein>
<feature type="compositionally biased region" description="Polar residues" evidence="1">
    <location>
        <begin position="191"/>
        <end position="201"/>
    </location>
</feature>
<dbReference type="EMBL" id="JARBHB010000009">
    <property type="protein sequence ID" value="KAJ8875382.1"/>
    <property type="molecule type" value="Genomic_DNA"/>
</dbReference>
<keyword evidence="3" id="KW-1185">Reference proteome</keyword>
<reference evidence="2 3" key="1">
    <citation type="submission" date="2023-02" db="EMBL/GenBank/DDBJ databases">
        <title>LHISI_Scaffold_Assembly.</title>
        <authorList>
            <person name="Stuart O.P."/>
            <person name="Cleave R."/>
            <person name="Magrath M.J.L."/>
            <person name="Mikheyev A.S."/>
        </authorList>
    </citation>
    <scope>NUCLEOTIDE SEQUENCE [LARGE SCALE GENOMIC DNA]</scope>
    <source>
        <strain evidence="2">Daus_M_001</strain>
        <tissue evidence="2">Leg muscle</tissue>
    </source>
</reference>
<evidence type="ECO:0000256" key="1">
    <source>
        <dbReference type="SAM" id="MobiDB-lite"/>
    </source>
</evidence>
<accession>A0ABQ9GTN4</accession>
<name>A0ABQ9GTN4_9NEOP</name>
<sequence>MSHVSATTKIGYVVLQKVSYWSGRPRLVRLQMLIAQVSSLYVKRVRFPAGSLPDFRTWGNMPDDATRRQVYSGICRLPRPWILALIHTRLNSPSSTLKTSITLRGDKDLASICTAVVGNARTCSGAEGCSASPAAMSSPIVSRRRLWSQGPPATRVTSYFPLALINTSAPRHVRLCDPSPPPSANHAHTHNLPSGTVTRANHSYSDKRSFGWVRTDNANMPYTRSGQWEEINDDHDTITISNNLHGGEKDIHEYDAIMRRNTCPDFRRARNFNTTHPPPPPNPLTPLKKQRHEGQATNHGQVKYGIRKVTALVFTLYHPFNTLPHPPPLSALTLQVTPDSAPFNFPSANEEFCSRNAPSPSSPSLNSFPPCPMRTHPGRGSRRPKAAGSTRLAADGIQNRQVNRSESIFTAVHDKVSNFEIDLRKKMSLLLPARILTGALSGMRPLKFVTM</sequence>